<dbReference type="InterPro" id="IPR038467">
    <property type="entry name" value="RF3_dom_3_sf"/>
</dbReference>
<comment type="caution">
    <text evidence="10">The sequence shown here is derived from an EMBL/GenBank/DDBJ whole genome shotgun (WGS) entry which is preliminary data.</text>
</comment>
<evidence type="ECO:0000256" key="6">
    <source>
        <dbReference type="ARBA" id="ARBA00023134"/>
    </source>
</evidence>
<comment type="subcellular location">
    <subcellularLocation>
        <location evidence="1 8">Cytoplasm</location>
    </subcellularLocation>
</comment>
<reference evidence="10 11" key="1">
    <citation type="submission" date="2018-08" db="EMBL/GenBank/DDBJ databases">
        <title>A genome reference for cultivated species of the human gut microbiota.</title>
        <authorList>
            <person name="Zou Y."/>
            <person name="Xue W."/>
            <person name="Luo G."/>
        </authorList>
    </citation>
    <scope>NUCLEOTIDE SEQUENCE [LARGE SCALE GENOMIC DNA]</scope>
    <source>
        <strain evidence="10 11">AF22-12AC</strain>
    </source>
</reference>
<dbReference type="PROSITE" id="PS00301">
    <property type="entry name" value="G_TR_1"/>
    <property type="match status" value="1"/>
</dbReference>
<evidence type="ECO:0000256" key="5">
    <source>
        <dbReference type="ARBA" id="ARBA00022917"/>
    </source>
</evidence>
<comment type="similarity">
    <text evidence="2 8">Belongs to the TRAFAC class translation factor GTPase superfamily. Classic translation factor GTPase family. PrfC subfamily.</text>
</comment>
<keyword evidence="6 8" id="KW-0342">GTP-binding</keyword>
<organism evidence="10 11">
    <name type="scientific">Roseburia hominis</name>
    <dbReference type="NCBI Taxonomy" id="301301"/>
    <lineage>
        <taxon>Bacteria</taxon>
        <taxon>Bacillati</taxon>
        <taxon>Bacillota</taxon>
        <taxon>Clostridia</taxon>
        <taxon>Lachnospirales</taxon>
        <taxon>Lachnospiraceae</taxon>
        <taxon>Roseburia</taxon>
    </lineage>
</organism>
<dbReference type="PANTHER" id="PTHR43556:SF2">
    <property type="entry name" value="PEPTIDE CHAIN RELEASE FACTOR RF3"/>
    <property type="match status" value="1"/>
</dbReference>
<feature type="domain" description="Tr-type G" evidence="9">
    <location>
        <begin position="9"/>
        <end position="278"/>
    </location>
</feature>
<dbReference type="InterPro" id="IPR004548">
    <property type="entry name" value="PrfC"/>
</dbReference>
<dbReference type="GO" id="GO:0016149">
    <property type="term" value="F:translation release factor activity, codon specific"/>
    <property type="evidence" value="ECO:0007669"/>
    <property type="project" value="UniProtKB-UniRule"/>
</dbReference>
<proteinExistence type="inferred from homology"/>
<dbReference type="Proteomes" id="UP000266172">
    <property type="component" value="Unassembled WGS sequence"/>
</dbReference>
<evidence type="ECO:0000259" key="9">
    <source>
        <dbReference type="PROSITE" id="PS51722"/>
    </source>
</evidence>
<dbReference type="Pfam" id="PF16658">
    <property type="entry name" value="RF3_C"/>
    <property type="match status" value="1"/>
</dbReference>
<dbReference type="SUPFAM" id="SSF54980">
    <property type="entry name" value="EF-G C-terminal domain-like"/>
    <property type="match status" value="1"/>
</dbReference>
<keyword evidence="4 8" id="KW-0547">Nucleotide-binding</keyword>
<dbReference type="SUPFAM" id="SSF52540">
    <property type="entry name" value="P-loop containing nucleoside triphosphate hydrolases"/>
    <property type="match status" value="1"/>
</dbReference>
<dbReference type="InterPro" id="IPR009000">
    <property type="entry name" value="Transl_B-barrel_sf"/>
</dbReference>
<evidence type="ECO:0000256" key="2">
    <source>
        <dbReference type="ARBA" id="ARBA00009978"/>
    </source>
</evidence>
<dbReference type="NCBIfam" id="TIGR00231">
    <property type="entry name" value="small_GTP"/>
    <property type="match status" value="1"/>
</dbReference>
<dbReference type="InterPro" id="IPR053905">
    <property type="entry name" value="EF-G-like_DII"/>
</dbReference>
<gene>
    <name evidence="8" type="primary">prfC</name>
    <name evidence="10" type="ORF">DWX93_00160</name>
</gene>
<evidence type="ECO:0000256" key="4">
    <source>
        <dbReference type="ARBA" id="ARBA00022741"/>
    </source>
</evidence>
<dbReference type="FunFam" id="3.30.70.3280:FF:000001">
    <property type="entry name" value="Peptide chain release factor 3"/>
    <property type="match status" value="1"/>
</dbReference>
<dbReference type="RefSeq" id="WP_118096030.1">
    <property type="nucleotide sequence ID" value="NZ_CAKMUY010000016.1"/>
</dbReference>
<evidence type="ECO:0000256" key="3">
    <source>
        <dbReference type="ARBA" id="ARBA00022490"/>
    </source>
</evidence>
<dbReference type="InterPro" id="IPR035647">
    <property type="entry name" value="EFG_III/V"/>
</dbReference>
<comment type="function">
    <text evidence="8">Increases the formation of ribosomal termination complexes and stimulates activities of RF-1 and RF-2. It binds guanine nucleotides and has strong preference for UGA stop codons. It may interact directly with the ribosome. The stimulation of RF-1 and RF-2 is significantly reduced by GTP and GDP, but not by GMP.</text>
</comment>
<dbReference type="GO" id="GO:0016150">
    <property type="term" value="F:translation release factor activity, codon nonspecific"/>
    <property type="evidence" value="ECO:0007669"/>
    <property type="project" value="TreeGrafter"/>
</dbReference>
<dbReference type="PANTHER" id="PTHR43556">
    <property type="entry name" value="PEPTIDE CHAIN RELEASE FACTOR RF3"/>
    <property type="match status" value="1"/>
</dbReference>
<evidence type="ECO:0000256" key="8">
    <source>
        <dbReference type="HAMAP-Rule" id="MF_00072"/>
    </source>
</evidence>
<name>A0A395VB44_9FIRM</name>
<evidence type="ECO:0000256" key="7">
    <source>
        <dbReference type="ARBA" id="ARBA00073639"/>
    </source>
</evidence>
<dbReference type="Gene3D" id="3.40.50.300">
    <property type="entry name" value="P-loop containing nucleotide triphosphate hydrolases"/>
    <property type="match status" value="1"/>
</dbReference>
<dbReference type="HAMAP" id="MF_00072">
    <property type="entry name" value="Rel_fac_3"/>
    <property type="match status" value="1"/>
</dbReference>
<dbReference type="Pfam" id="PF22042">
    <property type="entry name" value="EF-G_D2"/>
    <property type="match status" value="1"/>
</dbReference>
<dbReference type="SUPFAM" id="SSF50447">
    <property type="entry name" value="Translation proteins"/>
    <property type="match status" value="1"/>
</dbReference>
<dbReference type="CDD" id="cd04169">
    <property type="entry name" value="RF3"/>
    <property type="match status" value="1"/>
</dbReference>
<dbReference type="GO" id="GO:0006449">
    <property type="term" value="P:regulation of translational termination"/>
    <property type="evidence" value="ECO:0007669"/>
    <property type="project" value="UniProtKB-UniRule"/>
</dbReference>
<dbReference type="InterPro" id="IPR031157">
    <property type="entry name" value="G_TR_CS"/>
</dbReference>
<feature type="binding site" evidence="8">
    <location>
        <begin position="86"/>
        <end position="90"/>
    </location>
    <ligand>
        <name>GTP</name>
        <dbReference type="ChEBI" id="CHEBI:37565"/>
    </ligand>
</feature>
<evidence type="ECO:0000256" key="1">
    <source>
        <dbReference type="ARBA" id="ARBA00004496"/>
    </source>
</evidence>
<feature type="binding site" evidence="8">
    <location>
        <begin position="18"/>
        <end position="25"/>
    </location>
    <ligand>
        <name>GTP</name>
        <dbReference type="ChEBI" id="CHEBI:37565"/>
    </ligand>
</feature>
<evidence type="ECO:0000313" key="10">
    <source>
        <dbReference type="EMBL" id="RGS41798.1"/>
    </source>
</evidence>
<dbReference type="InterPro" id="IPR000795">
    <property type="entry name" value="T_Tr_GTP-bd_dom"/>
</dbReference>
<dbReference type="EMBL" id="QRVL01000001">
    <property type="protein sequence ID" value="RGS41798.1"/>
    <property type="molecule type" value="Genomic_DNA"/>
</dbReference>
<evidence type="ECO:0000313" key="11">
    <source>
        <dbReference type="Proteomes" id="UP000266172"/>
    </source>
</evidence>
<dbReference type="GO" id="GO:0005525">
    <property type="term" value="F:GTP binding"/>
    <property type="evidence" value="ECO:0007669"/>
    <property type="project" value="UniProtKB-UniRule"/>
</dbReference>
<dbReference type="AlphaFoldDB" id="A0A395VB44"/>
<dbReference type="InterPro" id="IPR032090">
    <property type="entry name" value="RF3_C"/>
</dbReference>
<protein>
    <recommendedName>
        <fullName evidence="7 8">Peptide chain release factor 3</fullName>
        <shortName evidence="8">RF-3</shortName>
    </recommendedName>
</protein>
<dbReference type="InterPro" id="IPR041732">
    <property type="entry name" value="RF3_GTP-bd"/>
</dbReference>
<feature type="binding site" evidence="8">
    <location>
        <begin position="140"/>
        <end position="143"/>
    </location>
    <ligand>
        <name>GTP</name>
        <dbReference type="ChEBI" id="CHEBI:37565"/>
    </ligand>
</feature>
<dbReference type="FunFam" id="3.40.50.300:FF:000542">
    <property type="entry name" value="Peptide chain release factor 3"/>
    <property type="match status" value="1"/>
</dbReference>
<dbReference type="Gene3D" id="3.30.70.3280">
    <property type="entry name" value="Peptide chain release factor 3, domain III"/>
    <property type="match status" value="1"/>
</dbReference>
<dbReference type="InterPro" id="IPR005225">
    <property type="entry name" value="Small_GTP-bd"/>
</dbReference>
<dbReference type="PROSITE" id="PS51722">
    <property type="entry name" value="G_TR_2"/>
    <property type="match status" value="1"/>
</dbReference>
<dbReference type="PRINTS" id="PR00315">
    <property type="entry name" value="ELONGATNFCT"/>
</dbReference>
<dbReference type="Pfam" id="PF00009">
    <property type="entry name" value="GTP_EFTU"/>
    <property type="match status" value="1"/>
</dbReference>
<dbReference type="GO" id="GO:0003924">
    <property type="term" value="F:GTPase activity"/>
    <property type="evidence" value="ECO:0007669"/>
    <property type="project" value="InterPro"/>
</dbReference>
<dbReference type="Gene3D" id="2.40.30.10">
    <property type="entry name" value="Translation factors"/>
    <property type="match status" value="1"/>
</dbReference>
<keyword evidence="5 8" id="KW-0648">Protein biosynthesis</keyword>
<dbReference type="NCBIfam" id="TIGR00503">
    <property type="entry name" value="prfC"/>
    <property type="match status" value="1"/>
</dbReference>
<dbReference type="GO" id="GO:0005829">
    <property type="term" value="C:cytosol"/>
    <property type="evidence" value="ECO:0007669"/>
    <property type="project" value="TreeGrafter"/>
</dbReference>
<sequence length="529" mass="59630">MADLRKEIEKRRTFAIISHPDAGKTTLTEKFLLYGGAINLAGSVKGKATARHAVSDWMEIEKERGISVTSSVLQFNYGGYCINILDTPGHQDFSEDTYRTLMAADSAVMVIDGSKGVEAQTRKLFKVCVMRHIPIFTFINKMDRDANDTFDLLDEIEKELGIATCPINWPIGSGKNFKGVYDRNTREIMTFSDTLKGTKEGTEKHISVDDPALIAEIGQDAYDKLMEEIELLDGASAEFDQELVTKGELSPVFFGSALTNFGVETFLQHFLKMTYSPLPRKADIGEVDPFGEDFSAFVFKIQANMNKAHRDRIAFMRICSGKFTAGMEVTHVQGGNKKIKLSQPQQMMAQERHIVDEAYAGDIIGVFDPGIFSIGDTLTTAKPFKFEGIPTFAPEHFARVRQVDTMKRKQFMKGMQQIAQEGAIQIFQEYNMGMEEVIVGVVGVLQFDVLKYRLENEYNVEIRMDTLPYEHIRWIENEDIDMDKLVGTSDMKKIQDLKGRPLLLFVNAWSVGMVLDRNEGLVLSEFGRE</sequence>
<dbReference type="NCBIfam" id="NF001964">
    <property type="entry name" value="PRK00741.1"/>
    <property type="match status" value="1"/>
</dbReference>
<dbReference type="InterPro" id="IPR027417">
    <property type="entry name" value="P-loop_NTPase"/>
</dbReference>
<keyword evidence="3 8" id="KW-0963">Cytoplasm</keyword>
<accession>A0A395VB44</accession>